<dbReference type="PROSITE" id="PS50968">
    <property type="entry name" value="BIOTINYL_LIPOYL"/>
    <property type="match status" value="1"/>
</dbReference>
<dbReference type="InterPro" id="IPR000089">
    <property type="entry name" value="Biotin_lipoyl"/>
</dbReference>
<dbReference type="OrthoDB" id="9805770at2"/>
<organism evidence="3 4">
    <name type="scientific">Salinibacterium xinjiangense</name>
    <dbReference type="NCBI Taxonomy" id="386302"/>
    <lineage>
        <taxon>Bacteria</taxon>
        <taxon>Bacillati</taxon>
        <taxon>Actinomycetota</taxon>
        <taxon>Actinomycetes</taxon>
        <taxon>Micrococcales</taxon>
        <taxon>Microbacteriaceae</taxon>
        <taxon>Salinibacterium</taxon>
    </lineage>
</organism>
<dbReference type="InterPro" id="IPR003016">
    <property type="entry name" value="2-oxoA_DH_lipoyl-BS"/>
</dbReference>
<feature type="domain" description="Lipoyl-binding" evidence="2">
    <location>
        <begin position="1"/>
        <end position="76"/>
    </location>
</feature>
<dbReference type="AlphaFoldDB" id="A0A2C8Y5S2"/>
<keyword evidence="1" id="KW-0450">Lipoyl</keyword>
<dbReference type="InterPro" id="IPR011053">
    <property type="entry name" value="Single_hybrid_motif"/>
</dbReference>
<protein>
    <submittedName>
        <fullName evidence="3">Biotin-requiring enzyme</fullName>
    </submittedName>
</protein>
<evidence type="ECO:0000313" key="3">
    <source>
        <dbReference type="EMBL" id="SOE45519.1"/>
    </source>
</evidence>
<dbReference type="RefSeq" id="WP_097059249.1">
    <property type="nucleotide sequence ID" value="NZ_BMLC01000002.1"/>
</dbReference>
<dbReference type="InterPro" id="IPR045257">
    <property type="entry name" value="E2/Pdx1"/>
</dbReference>
<evidence type="ECO:0000256" key="1">
    <source>
        <dbReference type="ARBA" id="ARBA00022823"/>
    </source>
</evidence>
<reference evidence="3 4" key="1">
    <citation type="submission" date="2017-09" db="EMBL/GenBank/DDBJ databases">
        <authorList>
            <person name="Ehlers B."/>
            <person name="Leendertz F.H."/>
        </authorList>
    </citation>
    <scope>NUCLEOTIDE SEQUENCE [LARGE SCALE GENOMIC DNA]</scope>
    <source>
        <strain evidence="3 4">CGMCC 1.05381</strain>
    </source>
</reference>
<dbReference type="PROSITE" id="PS00189">
    <property type="entry name" value="LIPOYL"/>
    <property type="match status" value="1"/>
</dbReference>
<name>A0A2C8Y5S2_9MICO</name>
<dbReference type="SUPFAM" id="SSF51230">
    <property type="entry name" value="Single hybrid motif"/>
    <property type="match status" value="1"/>
</dbReference>
<dbReference type="Pfam" id="PF00364">
    <property type="entry name" value="Biotin_lipoyl"/>
    <property type="match status" value="1"/>
</dbReference>
<keyword evidence="4" id="KW-1185">Reference proteome</keyword>
<dbReference type="GO" id="GO:0045254">
    <property type="term" value="C:pyruvate dehydrogenase complex"/>
    <property type="evidence" value="ECO:0007669"/>
    <property type="project" value="InterPro"/>
</dbReference>
<evidence type="ECO:0000259" key="2">
    <source>
        <dbReference type="PROSITE" id="PS50968"/>
    </source>
</evidence>
<dbReference type="CDD" id="cd06849">
    <property type="entry name" value="lipoyl_domain"/>
    <property type="match status" value="1"/>
</dbReference>
<sequence>MEAIIMPALGQTSDEAYIQEWYFKEGDTVEMGDPLLSVETDKAQLDVECVADGILLKIVAAAETSVTAGTVIAYIGDEGETAPE</sequence>
<evidence type="ECO:0000313" key="4">
    <source>
        <dbReference type="Proteomes" id="UP000219440"/>
    </source>
</evidence>
<dbReference type="PANTHER" id="PTHR23151:SF90">
    <property type="entry name" value="DIHYDROLIPOYLLYSINE-RESIDUE ACETYLTRANSFERASE COMPONENT OF PYRUVATE DEHYDROGENASE COMPLEX, MITOCHONDRIAL-RELATED"/>
    <property type="match status" value="1"/>
</dbReference>
<gene>
    <name evidence="3" type="ORF">SAMN06296378_0030</name>
</gene>
<proteinExistence type="predicted"/>
<accession>A0A2C8Y5S2</accession>
<dbReference type="Proteomes" id="UP000219440">
    <property type="component" value="Unassembled WGS sequence"/>
</dbReference>
<dbReference type="EMBL" id="OCST01000001">
    <property type="protein sequence ID" value="SOE45519.1"/>
    <property type="molecule type" value="Genomic_DNA"/>
</dbReference>
<dbReference type="PANTHER" id="PTHR23151">
    <property type="entry name" value="DIHYDROLIPOAMIDE ACETYL/SUCCINYL-TRANSFERASE-RELATED"/>
    <property type="match status" value="1"/>
</dbReference>
<dbReference type="Gene3D" id="2.40.50.100">
    <property type="match status" value="1"/>
</dbReference>
<dbReference type="GO" id="GO:0006086">
    <property type="term" value="P:pyruvate decarboxylation to acetyl-CoA"/>
    <property type="evidence" value="ECO:0007669"/>
    <property type="project" value="InterPro"/>
</dbReference>